<organism evidence="1">
    <name type="scientific">Melanopsichium pennsylvanicum 4</name>
    <dbReference type="NCBI Taxonomy" id="1398559"/>
    <lineage>
        <taxon>Eukaryota</taxon>
        <taxon>Fungi</taxon>
        <taxon>Dikarya</taxon>
        <taxon>Basidiomycota</taxon>
        <taxon>Ustilaginomycotina</taxon>
        <taxon>Ustilaginomycetes</taxon>
        <taxon>Ustilaginales</taxon>
        <taxon>Ustilaginaceae</taxon>
        <taxon>Melanopsichium</taxon>
    </lineage>
</organism>
<name>A0A077R3W4_9BASI</name>
<proteinExistence type="predicted"/>
<evidence type="ECO:0000313" key="1">
    <source>
        <dbReference type="EMBL" id="CDI53497.1"/>
    </source>
</evidence>
<sequence>MSVEIGDQLKDGDDVGAEIKMPGWFHEFTCAPCHAAMLGETRSHFENGRTSGSVVEKFE</sequence>
<reference evidence="1" key="1">
    <citation type="journal article" date="2014" name="Genome Biol. Evol.">
        <title>Gene Loss Rather Than Gene Gain Is Associated with a Host Jump from Monocots to Dicots in the Smut Fungus Melanopsichium pennsylvanicum.</title>
        <authorList>
            <person name="Sharma R."/>
            <person name="Mishra B."/>
            <person name="Runge F."/>
            <person name="Thines M."/>
        </authorList>
    </citation>
    <scope>NUCLEOTIDE SEQUENCE</scope>
    <source>
        <strain evidence="1">4</strain>
    </source>
</reference>
<dbReference type="AlphaFoldDB" id="A0A077R3W4"/>
<protein>
    <submittedName>
        <fullName evidence="1">Uncharacterized protein</fullName>
    </submittedName>
</protein>
<accession>A0A077R3W4</accession>
<dbReference type="EMBL" id="HG529581">
    <property type="protein sequence ID" value="CDI53497.1"/>
    <property type="molecule type" value="Genomic_DNA"/>
</dbReference>